<evidence type="ECO:0000313" key="3">
    <source>
        <dbReference type="EMBL" id="JAT60123.1"/>
    </source>
</evidence>
<protein>
    <submittedName>
        <fullName evidence="2">Putative polyketide synthase 21</fullName>
    </submittedName>
</protein>
<dbReference type="AlphaFoldDB" id="A0A1D1YH02"/>
<organism evidence="2">
    <name type="scientific">Anthurium amnicola</name>
    <dbReference type="NCBI Taxonomy" id="1678845"/>
    <lineage>
        <taxon>Eukaryota</taxon>
        <taxon>Viridiplantae</taxon>
        <taxon>Streptophyta</taxon>
        <taxon>Embryophyta</taxon>
        <taxon>Tracheophyta</taxon>
        <taxon>Spermatophyta</taxon>
        <taxon>Magnoliopsida</taxon>
        <taxon>Liliopsida</taxon>
        <taxon>Araceae</taxon>
        <taxon>Pothoideae</taxon>
        <taxon>Potheae</taxon>
        <taxon>Anthurium</taxon>
    </lineage>
</organism>
<dbReference type="PANTHER" id="PTHR21529">
    <property type="entry name" value="MAMMARY TURMOR VIRUS RECEPTOR HOMOLOG 1, 2 MTVR1, 2"/>
    <property type="match status" value="1"/>
</dbReference>
<feature type="region of interest" description="Disordered" evidence="1">
    <location>
        <begin position="928"/>
        <end position="1021"/>
    </location>
</feature>
<evidence type="ECO:0000256" key="1">
    <source>
        <dbReference type="SAM" id="MobiDB-lite"/>
    </source>
</evidence>
<accession>A0A1D1YH02</accession>
<name>A0A1D1YH02_9ARAE</name>
<proteinExistence type="predicted"/>
<dbReference type="PANTHER" id="PTHR21529:SF4">
    <property type="entry name" value="TPR AND ANKYRIN REPEAT-CONTAINING PROTEIN 1"/>
    <property type="match status" value="1"/>
</dbReference>
<feature type="non-terminal residue" evidence="2">
    <location>
        <position position="1"/>
    </location>
</feature>
<evidence type="ECO:0000313" key="2">
    <source>
        <dbReference type="EMBL" id="JAT53909.1"/>
    </source>
</evidence>
<feature type="compositionally biased region" description="Basic and acidic residues" evidence="1">
    <location>
        <begin position="946"/>
        <end position="956"/>
    </location>
</feature>
<reference evidence="2" key="1">
    <citation type="submission" date="2015-07" db="EMBL/GenBank/DDBJ databases">
        <title>Transcriptome Assembly of Anthurium amnicola.</title>
        <authorList>
            <person name="Suzuki J."/>
        </authorList>
    </citation>
    <scope>NUCLEOTIDE SEQUENCE</scope>
</reference>
<dbReference type="InterPro" id="IPR039904">
    <property type="entry name" value="TRANK1"/>
</dbReference>
<dbReference type="EMBL" id="GDJX01014027">
    <property type="protein sequence ID" value="JAT53909.1"/>
    <property type="molecule type" value="Transcribed_RNA"/>
</dbReference>
<feature type="compositionally biased region" description="Basic residues" evidence="1">
    <location>
        <begin position="1009"/>
        <end position="1021"/>
    </location>
</feature>
<sequence>EAYAKGNKFSKSLSACLKGDLFEMGLSFIKNWKENVNPDDVAVKGQNLDQIFDSFLERCILHYHDTKNEDYMLKIVKAFSSVEYVRTFLKSHDFLDELLLMEKDLGNFFEAANIAKLKGDLVLEADMHVKTGNCEEASRLILFHVVVNSLWASGGKGWPLKQFTGKDTLLRKAKLLAQKCSSYFYESVCVEYGLLSDNVGILSDLVKYMNVGSGNRNVRAEIFSAREILDLHLLVEPSEFFWQSEIKSTPEKDPETLLLKNVVSLDTLLYLWNFWKGKILNILEYLNLGVNQGENDYSSYGDFCLEYLGVRKESNEKYIIVIPEASWMTKFDGRPLHRIRGCICIEAPKLLSFAKSYWAQELASVGVKVLNKLEALWKFCLTYSRPAFCQGTVLLHIYETSKFLIDSELLSLKEHMMSVQNFLDLSKSSFFEIAYPVDWRQAASWNMYSLRQQDLSVKVLNEVLIANINTEDVKLTYGQIGRVVMLLLTSTMPGEELYMTIKSHFDAKFRPWCTFLEKLEQNKGSEQHVSLIKALHDALDGTFHVSWQNEVDYISPHCFLYLAERLLYLASACKRHFFTSKSSLLEALSSPDCETNFADFLAMHAYSQGSLAPSFDFLAYLVRGILFDQNATVQWIKNSKINANHYPLLVIRLVIMIGLIHLNSGHHFNLLLEVLRSSIVVSCLPPVFYGPLQMPWKGGFHEVFASALRAVEDPLVVVSFEYNGQKQSSVNSIFVNLGATKSRKDVLEVLMPKNPEYFDGKNEPLGPNSENACDADIHSSISFRGTCAELHSDKKISSERKWDMVIKKPDYMSDEIYGNSWAAFDVFTPKEHLKCKDDGTIASETPEIQELKESTQLLLDSFKHLNQEELQKDDKDLSEEATFMFEELKKLSELLSGDEFVTKMPLIEELSAKLRERRPKLQPFLYPHVLKSGSNSSIETPGCVASKDDSHGDRGKTPCNPINQRNKRGGKGKKKKSCAEPNADISGCVASIAHREGGKGKPSTDGPKRKGGKGKKSRGSK</sequence>
<feature type="compositionally biased region" description="Basic residues" evidence="1">
    <location>
        <begin position="965"/>
        <end position="976"/>
    </location>
</feature>
<dbReference type="EMBL" id="GDJX01007813">
    <property type="protein sequence ID" value="JAT60123.1"/>
    <property type="molecule type" value="Transcribed_RNA"/>
</dbReference>
<gene>
    <name evidence="2" type="primary">pks21_0</name>
    <name evidence="3" type="synonym">pks21_3</name>
    <name evidence="2" type="ORF">g.121563</name>
    <name evidence="3" type="ORF">g.121564</name>
</gene>